<comment type="caution">
    <text evidence="1">The sequence shown here is derived from an EMBL/GenBank/DDBJ whole genome shotgun (WGS) entry which is preliminary data.</text>
</comment>
<keyword evidence="2" id="KW-1185">Reference proteome</keyword>
<protein>
    <submittedName>
        <fullName evidence="1">Uncharacterized protein</fullName>
    </submittedName>
</protein>
<organism evidence="1 2">
    <name type="scientific">Coemansia aciculifera</name>
    <dbReference type="NCBI Taxonomy" id="417176"/>
    <lineage>
        <taxon>Eukaryota</taxon>
        <taxon>Fungi</taxon>
        <taxon>Fungi incertae sedis</taxon>
        <taxon>Zoopagomycota</taxon>
        <taxon>Kickxellomycotina</taxon>
        <taxon>Kickxellomycetes</taxon>
        <taxon>Kickxellales</taxon>
        <taxon>Kickxellaceae</taxon>
        <taxon>Coemansia</taxon>
    </lineage>
</organism>
<sequence length="136" mass="13947">MGNVCSCVNGQPGAEAPKNTNFPGQGNMLGRGGSAGNSTAVASPSAGRGMYVPPPTAMDLASAPRPSAGPGRTLGGISSSTPDDQQRPSPARQAAAEAAMRRHENMRKEDMDSKRKMALRGRGQTTAGQRTSHTPS</sequence>
<feature type="non-terminal residue" evidence="1">
    <location>
        <position position="1"/>
    </location>
</feature>
<accession>A0ACC1LXT7</accession>
<gene>
    <name evidence="1" type="ORF">IWW38_004701</name>
</gene>
<name>A0ACC1LXT7_9FUNG</name>
<evidence type="ECO:0000313" key="2">
    <source>
        <dbReference type="Proteomes" id="UP001139981"/>
    </source>
</evidence>
<dbReference type="Proteomes" id="UP001139981">
    <property type="component" value="Unassembled WGS sequence"/>
</dbReference>
<proteinExistence type="predicted"/>
<dbReference type="EMBL" id="JANBVB010001828">
    <property type="protein sequence ID" value="KAJ2889454.1"/>
    <property type="molecule type" value="Genomic_DNA"/>
</dbReference>
<evidence type="ECO:0000313" key="1">
    <source>
        <dbReference type="EMBL" id="KAJ2889454.1"/>
    </source>
</evidence>
<reference evidence="1" key="1">
    <citation type="submission" date="2022-07" db="EMBL/GenBank/DDBJ databases">
        <title>Phylogenomic reconstructions and comparative analyses of Kickxellomycotina fungi.</title>
        <authorList>
            <person name="Reynolds N.K."/>
            <person name="Stajich J.E."/>
            <person name="Barry K."/>
            <person name="Grigoriev I.V."/>
            <person name="Crous P."/>
            <person name="Smith M.E."/>
        </authorList>
    </citation>
    <scope>NUCLEOTIDE SEQUENCE</scope>
    <source>
        <strain evidence="1">CBS 190363</strain>
    </source>
</reference>